<accession>A0A177ML28</accession>
<dbReference type="EMBL" id="LUUG01000063">
    <property type="protein sequence ID" value="OAI05579.1"/>
    <property type="molecule type" value="Genomic_DNA"/>
</dbReference>
<proteinExistence type="predicted"/>
<comment type="caution">
    <text evidence="1">The sequence shown here is derived from an EMBL/GenBank/DDBJ whole genome shotgun (WGS) entry which is preliminary data.</text>
</comment>
<organism evidence="1 2">
    <name type="scientific">Methylomonas methanica</name>
    <dbReference type="NCBI Taxonomy" id="421"/>
    <lineage>
        <taxon>Bacteria</taxon>
        <taxon>Pseudomonadati</taxon>
        <taxon>Pseudomonadota</taxon>
        <taxon>Gammaproteobacteria</taxon>
        <taxon>Methylococcales</taxon>
        <taxon>Methylococcaceae</taxon>
        <taxon>Methylomonas</taxon>
    </lineage>
</organism>
<evidence type="ECO:0000313" key="2">
    <source>
        <dbReference type="Proteomes" id="UP000078090"/>
    </source>
</evidence>
<dbReference type="Proteomes" id="UP000078090">
    <property type="component" value="Unassembled WGS sequence"/>
</dbReference>
<protein>
    <submittedName>
        <fullName evidence="1">Uncharacterized protein</fullName>
    </submittedName>
</protein>
<gene>
    <name evidence="1" type="ORF">A1332_12595</name>
</gene>
<name>A0A177ML28_METMH</name>
<reference evidence="1 2" key="1">
    <citation type="submission" date="2016-03" db="EMBL/GenBank/DDBJ databases">
        <authorList>
            <person name="Ploux O."/>
        </authorList>
    </citation>
    <scope>NUCLEOTIDE SEQUENCE [LARGE SCALE GENOMIC DNA]</scope>
    <source>
        <strain evidence="1 2">R-45363</strain>
    </source>
</reference>
<sequence>MNNVRSQEDAIQILSVDCAGTEHAHVGTKPSHGERKGMQRVKYAVTLHHLLIEISAAHSGQMMKITGRNEWSNRLLYTCEPIQA</sequence>
<dbReference type="AlphaFoldDB" id="A0A177ML28"/>
<evidence type="ECO:0000313" key="1">
    <source>
        <dbReference type="EMBL" id="OAI05579.1"/>
    </source>
</evidence>